<gene>
    <name evidence="4" type="ORF">D0868_08925</name>
    <name evidence="3" type="ORF">D0869_02100</name>
</gene>
<feature type="domain" description="Gfd2/YDR514C-like C-terminal" evidence="2">
    <location>
        <begin position="42"/>
        <end position="252"/>
    </location>
</feature>
<evidence type="ECO:0000313" key="3">
    <source>
        <dbReference type="EMBL" id="RMX87781.1"/>
    </source>
</evidence>
<dbReference type="GO" id="GO:0003676">
    <property type="term" value="F:nucleic acid binding"/>
    <property type="evidence" value="ECO:0007669"/>
    <property type="project" value="InterPro"/>
</dbReference>
<comment type="caution">
    <text evidence="4">The sequence shown here is derived from an EMBL/GenBank/DDBJ whole genome shotgun (WGS) entry which is preliminary data.</text>
</comment>
<proteinExistence type="predicted"/>
<dbReference type="Gene3D" id="3.30.420.10">
    <property type="entry name" value="Ribonuclease H-like superfamily/Ribonuclease H"/>
    <property type="match status" value="1"/>
</dbReference>
<dbReference type="Proteomes" id="UP000282582">
    <property type="component" value="Unassembled WGS sequence"/>
</dbReference>
<feature type="region of interest" description="Disordered" evidence="1">
    <location>
        <begin position="298"/>
        <end position="398"/>
    </location>
</feature>
<dbReference type="InterPro" id="IPR048519">
    <property type="entry name" value="Gfd2/YDR514C-like_C"/>
</dbReference>
<dbReference type="EMBL" id="QWIJ01000099">
    <property type="protein sequence ID" value="RMX87781.1"/>
    <property type="molecule type" value="Genomic_DNA"/>
</dbReference>
<accession>A0A3M6YC78</accession>
<dbReference type="EMBL" id="QWIK01000823">
    <property type="protein sequence ID" value="RMY00589.1"/>
    <property type="molecule type" value="Genomic_DNA"/>
</dbReference>
<dbReference type="SUPFAM" id="SSF53098">
    <property type="entry name" value="Ribonuclease H-like"/>
    <property type="match status" value="1"/>
</dbReference>
<dbReference type="OrthoDB" id="5953249at2759"/>
<dbReference type="PANTHER" id="PTHR28083">
    <property type="entry name" value="GOOD FOR FULL DBP5 ACTIVITY PROTEIN 2"/>
    <property type="match status" value="1"/>
</dbReference>
<dbReference type="AlphaFoldDB" id="A0A3M6YC78"/>
<name>A0A3M6YC78_HORWE</name>
<feature type="compositionally biased region" description="Basic and acidic residues" evidence="1">
    <location>
        <begin position="344"/>
        <end position="361"/>
    </location>
</feature>
<protein>
    <recommendedName>
        <fullName evidence="2">Gfd2/YDR514C-like C-terminal domain-containing protein</fullName>
    </recommendedName>
</protein>
<dbReference type="PANTHER" id="PTHR28083:SF1">
    <property type="entry name" value="GOOD FOR FULL DBP5 ACTIVITY PROTEIN 2"/>
    <property type="match status" value="1"/>
</dbReference>
<evidence type="ECO:0000313" key="5">
    <source>
        <dbReference type="Proteomes" id="UP000281245"/>
    </source>
</evidence>
<dbReference type="GO" id="GO:0005634">
    <property type="term" value="C:nucleus"/>
    <property type="evidence" value="ECO:0007669"/>
    <property type="project" value="TreeGrafter"/>
</dbReference>
<dbReference type="InterPro" id="IPR040151">
    <property type="entry name" value="Gfd2/YDR514C-like"/>
</dbReference>
<sequence>MGRNQGQKPASARDLEAVQQMLGLQPNATSPKRPPTPTEDPIFVCIDCEAFEHNQAKITEIGVAVLDTRETSHLNSSSPLPAWFEKIKYAHYRPVEYARLRNKTFIQGCPEQFNFGPSTWVKLADMRRILCNIFADPTRLERAADFSIPPTNTTYPDQPQTDPRNIIFVAHGAGNDTTYLRHLSFDLSQQPQSATAAGSRIAQTLDTQKLSGSTKKSPLSLHRLLLCLHLLPINLHNAGNDAGYTLQALIALAVNESKDPGGFAREVREGEFSVGRKLPGVMFERGWKAPVVWAGSTREGDCSSVEGGREERRGGITVPRGGVGRDGDVDGGEGGVRMMMTKPKTVERPAQRQERDQERARRGAPLAGQAAIVAEDKAGGTKKRKRKREGLEDATEDF</sequence>
<evidence type="ECO:0000313" key="6">
    <source>
        <dbReference type="Proteomes" id="UP000282582"/>
    </source>
</evidence>
<organism evidence="4 6">
    <name type="scientific">Hortaea werneckii</name>
    <name type="common">Black yeast</name>
    <name type="synonym">Cladosporium werneckii</name>
    <dbReference type="NCBI Taxonomy" id="91943"/>
    <lineage>
        <taxon>Eukaryota</taxon>
        <taxon>Fungi</taxon>
        <taxon>Dikarya</taxon>
        <taxon>Ascomycota</taxon>
        <taxon>Pezizomycotina</taxon>
        <taxon>Dothideomycetes</taxon>
        <taxon>Dothideomycetidae</taxon>
        <taxon>Mycosphaerellales</taxon>
        <taxon>Teratosphaeriaceae</taxon>
        <taxon>Hortaea</taxon>
    </lineage>
</organism>
<dbReference type="InterPro" id="IPR036397">
    <property type="entry name" value="RNaseH_sf"/>
</dbReference>
<reference evidence="5 6" key="1">
    <citation type="journal article" date="2018" name="BMC Genomics">
        <title>Genomic evidence for intraspecific hybridization in a clonal and extremely halotolerant yeast.</title>
        <authorList>
            <person name="Gostincar C."/>
            <person name="Stajich J.E."/>
            <person name="Zupancic J."/>
            <person name="Zalar P."/>
            <person name="Gunde-Cimerman N."/>
        </authorList>
    </citation>
    <scope>NUCLEOTIDE SEQUENCE [LARGE SCALE GENOMIC DNA]</scope>
    <source>
        <strain evidence="4 6">EXF-6654</strain>
        <strain evidence="3 5">EXF-6656</strain>
    </source>
</reference>
<dbReference type="InterPro" id="IPR012337">
    <property type="entry name" value="RNaseH-like_sf"/>
</dbReference>
<evidence type="ECO:0000256" key="1">
    <source>
        <dbReference type="SAM" id="MobiDB-lite"/>
    </source>
</evidence>
<dbReference type="Proteomes" id="UP000281245">
    <property type="component" value="Unassembled WGS sequence"/>
</dbReference>
<evidence type="ECO:0000259" key="2">
    <source>
        <dbReference type="Pfam" id="PF21762"/>
    </source>
</evidence>
<evidence type="ECO:0000313" key="4">
    <source>
        <dbReference type="EMBL" id="RMY00589.1"/>
    </source>
</evidence>
<dbReference type="Pfam" id="PF21762">
    <property type="entry name" value="DEDDh_C"/>
    <property type="match status" value="1"/>
</dbReference>